<evidence type="ECO:0000313" key="3">
    <source>
        <dbReference type="EMBL" id="KAJ7759587.1"/>
    </source>
</evidence>
<accession>A0AAD7J914</accession>
<gene>
    <name evidence="3" type="ORF">B0H16DRAFT_594916</name>
</gene>
<feature type="region of interest" description="Disordered" evidence="1">
    <location>
        <begin position="85"/>
        <end position="210"/>
    </location>
</feature>
<feature type="compositionally biased region" description="Low complexity" evidence="1">
    <location>
        <begin position="141"/>
        <end position="150"/>
    </location>
</feature>
<name>A0AAD7J914_9AGAR</name>
<dbReference type="AlphaFoldDB" id="A0AAD7J914"/>
<reference evidence="3" key="1">
    <citation type="submission" date="2023-03" db="EMBL/GenBank/DDBJ databases">
        <title>Massive genome expansion in bonnet fungi (Mycena s.s.) driven by repeated elements and novel gene families across ecological guilds.</title>
        <authorList>
            <consortium name="Lawrence Berkeley National Laboratory"/>
            <person name="Harder C.B."/>
            <person name="Miyauchi S."/>
            <person name="Viragh M."/>
            <person name="Kuo A."/>
            <person name="Thoen E."/>
            <person name="Andreopoulos B."/>
            <person name="Lu D."/>
            <person name="Skrede I."/>
            <person name="Drula E."/>
            <person name="Henrissat B."/>
            <person name="Morin E."/>
            <person name="Kohler A."/>
            <person name="Barry K."/>
            <person name="LaButti K."/>
            <person name="Morin E."/>
            <person name="Salamov A."/>
            <person name="Lipzen A."/>
            <person name="Mereny Z."/>
            <person name="Hegedus B."/>
            <person name="Baldrian P."/>
            <person name="Stursova M."/>
            <person name="Weitz H."/>
            <person name="Taylor A."/>
            <person name="Grigoriev I.V."/>
            <person name="Nagy L.G."/>
            <person name="Martin F."/>
            <person name="Kauserud H."/>
        </authorList>
    </citation>
    <scope>NUCLEOTIDE SEQUENCE</scope>
    <source>
        <strain evidence="3">CBHHK182m</strain>
    </source>
</reference>
<feature type="compositionally biased region" description="Low complexity" evidence="1">
    <location>
        <begin position="85"/>
        <end position="111"/>
    </location>
</feature>
<sequence length="235" mass="24831">MPASILQLLCCCCIHPEVSPENDPTVIPTETTYLIPNSAGLSSPRLPGAMIVDHQKLNDRMSIIVRAKEGKMVNVSTRLPFTLQSATASSPPGLSSSPTTPTSTAANAPAPQISAGSLTASRRPPVLMMTPARSRLHAEGRYSSPSGSRSSSRRRPESDRYTYPYTPSGPTSAVEGGPARGKQASLGSEWIGETESESSPQPESQAQTARGVAIAKMEENADANTMSIAFSWSDT</sequence>
<comment type="caution">
    <text evidence="3">The sequence shown here is derived from an EMBL/GenBank/DDBJ whole genome shotgun (WGS) entry which is preliminary data.</text>
</comment>
<keyword evidence="2" id="KW-0732">Signal</keyword>
<evidence type="ECO:0000313" key="4">
    <source>
        <dbReference type="Proteomes" id="UP001215598"/>
    </source>
</evidence>
<dbReference type="EMBL" id="JARKIB010000039">
    <property type="protein sequence ID" value="KAJ7759587.1"/>
    <property type="molecule type" value="Genomic_DNA"/>
</dbReference>
<evidence type="ECO:0000256" key="2">
    <source>
        <dbReference type="SAM" id="SignalP"/>
    </source>
</evidence>
<organism evidence="3 4">
    <name type="scientific">Mycena metata</name>
    <dbReference type="NCBI Taxonomy" id="1033252"/>
    <lineage>
        <taxon>Eukaryota</taxon>
        <taxon>Fungi</taxon>
        <taxon>Dikarya</taxon>
        <taxon>Basidiomycota</taxon>
        <taxon>Agaricomycotina</taxon>
        <taxon>Agaricomycetes</taxon>
        <taxon>Agaricomycetidae</taxon>
        <taxon>Agaricales</taxon>
        <taxon>Marasmiineae</taxon>
        <taxon>Mycenaceae</taxon>
        <taxon>Mycena</taxon>
    </lineage>
</organism>
<feature type="signal peptide" evidence="2">
    <location>
        <begin position="1"/>
        <end position="20"/>
    </location>
</feature>
<protein>
    <submittedName>
        <fullName evidence="3">Uncharacterized protein</fullName>
    </submittedName>
</protein>
<feature type="chain" id="PRO_5042281702" evidence="2">
    <location>
        <begin position="21"/>
        <end position="235"/>
    </location>
</feature>
<dbReference type="Proteomes" id="UP001215598">
    <property type="component" value="Unassembled WGS sequence"/>
</dbReference>
<keyword evidence="4" id="KW-1185">Reference proteome</keyword>
<evidence type="ECO:0000256" key="1">
    <source>
        <dbReference type="SAM" id="MobiDB-lite"/>
    </source>
</evidence>
<proteinExistence type="predicted"/>
<feature type="compositionally biased region" description="Low complexity" evidence="1">
    <location>
        <begin position="197"/>
        <end position="209"/>
    </location>
</feature>